<evidence type="ECO:0000313" key="3">
    <source>
        <dbReference type="EMBL" id="TSA87626.1"/>
    </source>
</evidence>
<dbReference type="InterPro" id="IPR011042">
    <property type="entry name" value="6-blade_b-propeller_TolB-like"/>
</dbReference>
<dbReference type="SUPFAM" id="SSF50952">
    <property type="entry name" value="Soluble quinoprotein glucose dehydrogenase"/>
    <property type="match status" value="1"/>
</dbReference>
<keyword evidence="4" id="KW-1185">Reference proteome</keyword>
<dbReference type="InterPro" id="IPR054539">
    <property type="entry name" value="Beta-prop_PDH"/>
</dbReference>
<dbReference type="Pfam" id="PF22807">
    <property type="entry name" value="TrAA12"/>
    <property type="match status" value="1"/>
</dbReference>
<evidence type="ECO:0000313" key="4">
    <source>
        <dbReference type="Proteomes" id="UP000316092"/>
    </source>
</evidence>
<dbReference type="EMBL" id="VKDB01000002">
    <property type="protein sequence ID" value="TSA87626.1"/>
    <property type="molecule type" value="Genomic_DNA"/>
</dbReference>
<feature type="domain" description="Pyrroloquinoline quinone-dependent pyranose dehydrogenase beta-propeller" evidence="2">
    <location>
        <begin position="44"/>
        <end position="387"/>
    </location>
</feature>
<dbReference type="Proteomes" id="UP000316092">
    <property type="component" value="Unassembled WGS sequence"/>
</dbReference>
<name>A0A553V593_9DEIO</name>
<protein>
    <submittedName>
        <fullName evidence="3">Sorbosone dehydrogenase family protein</fullName>
    </submittedName>
</protein>
<accession>A0A553V593</accession>
<dbReference type="AlphaFoldDB" id="A0A553V593"/>
<comment type="caution">
    <text evidence="3">The sequence shown here is derived from an EMBL/GenBank/DDBJ whole genome shotgun (WGS) entry which is preliminary data.</text>
</comment>
<dbReference type="RefSeq" id="WP_143719583.1">
    <property type="nucleotide sequence ID" value="NZ_VKDB01000002.1"/>
</dbReference>
<evidence type="ECO:0000256" key="1">
    <source>
        <dbReference type="SAM" id="SignalP"/>
    </source>
</evidence>
<dbReference type="PANTHER" id="PTHR33546">
    <property type="entry name" value="LARGE, MULTIFUNCTIONAL SECRETED PROTEIN-RELATED"/>
    <property type="match status" value="1"/>
</dbReference>
<keyword evidence="1" id="KW-0732">Signal</keyword>
<dbReference type="PANTHER" id="PTHR33546:SF1">
    <property type="entry name" value="LARGE, MULTIFUNCTIONAL SECRETED PROTEIN"/>
    <property type="match status" value="1"/>
</dbReference>
<dbReference type="OrthoDB" id="9770043at2"/>
<reference evidence="3 4" key="1">
    <citation type="submission" date="2019-07" db="EMBL/GenBank/DDBJ databases">
        <title>Deinococcus detaillus sp. nov., isolated from humus soil in Antarctica.</title>
        <authorList>
            <person name="Zhang K."/>
        </authorList>
    </citation>
    <scope>NUCLEOTIDE SEQUENCE [LARGE SCALE GENOMIC DNA]</scope>
    <source>
        <strain evidence="3 4">H1</strain>
    </source>
</reference>
<proteinExistence type="predicted"/>
<feature type="chain" id="PRO_5021750383" evidence="1">
    <location>
        <begin position="38"/>
        <end position="392"/>
    </location>
</feature>
<organism evidence="3 4">
    <name type="scientific">Deinococcus detaillensis</name>
    <dbReference type="NCBI Taxonomy" id="2592048"/>
    <lineage>
        <taxon>Bacteria</taxon>
        <taxon>Thermotogati</taxon>
        <taxon>Deinococcota</taxon>
        <taxon>Deinococci</taxon>
        <taxon>Deinococcales</taxon>
        <taxon>Deinococcaceae</taxon>
        <taxon>Deinococcus</taxon>
    </lineage>
</organism>
<evidence type="ECO:0000259" key="2">
    <source>
        <dbReference type="Pfam" id="PF22807"/>
    </source>
</evidence>
<dbReference type="InterPro" id="IPR011041">
    <property type="entry name" value="Quinoprot_gluc/sorb_DH_b-prop"/>
</dbReference>
<dbReference type="Gene3D" id="2.120.10.30">
    <property type="entry name" value="TolB, C-terminal domain"/>
    <property type="match status" value="1"/>
</dbReference>
<feature type="signal peptide" evidence="1">
    <location>
        <begin position="1"/>
        <end position="37"/>
    </location>
</feature>
<sequence>MTFQISSQLRPLKYGGLALALSAALASCAFVTGPNTAAPDLGLKLPNGFHTEIYARGFKKPRMMATAPNGDVFLSDNDTGKVWVLLDRNNDGKLDSKQVYAQNLNEPSGLAFHGGYLYVANTDAVVRFAYKPGDTAASGAPEKLVELPNKGKHYSRTVVFGPDAKMPDAKMYVAAGSDCNACEESDPKRAAVWIYDADGKNGRPFATGLRNAVGLAWQGGTLYATANARDLLGNNTPPESFFKVSDGKNYGWPYCYPLAANATQVWDKDFGKKDQAYCDAAQPAFATTTAHAAPLGLAFYNAAAFPAEYRGLMFVGLHGSWNRVEKSGYKVVTVNPQSGEVKDFMTGFVASPSTSVTTSGRPVDLQVTPDGSLLLSDDGNGLVYRVSYDGKS</sequence>
<gene>
    <name evidence="3" type="ORF">FNU79_03900</name>
</gene>